<evidence type="ECO:0000259" key="5">
    <source>
        <dbReference type="Pfam" id="PF02347"/>
    </source>
</evidence>
<name>A0A660SPD3_UNCT6</name>
<evidence type="ECO:0000313" key="7">
    <source>
        <dbReference type="Proteomes" id="UP000271125"/>
    </source>
</evidence>
<evidence type="ECO:0000256" key="1">
    <source>
        <dbReference type="ARBA" id="ARBA00003788"/>
    </source>
</evidence>
<gene>
    <name evidence="4" type="primary">gcvPA</name>
    <name evidence="6" type="ORF">DRP43_00125</name>
</gene>
<comment type="catalytic activity">
    <reaction evidence="3 4">
        <text>N(6)-[(R)-lipoyl]-L-lysyl-[glycine-cleavage complex H protein] + glycine + H(+) = N(6)-[(R)-S(8)-aminomethyldihydrolipoyl]-L-lysyl-[glycine-cleavage complex H protein] + CO2</text>
        <dbReference type="Rhea" id="RHEA:24304"/>
        <dbReference type="Rhea" id="RHEA-COMP:10494"/>
        <dbReference type="Rhea" id="RHEA-COMP:10495"/>
        <dbReference type="ChEBI" id="CHEBI:15378"/>
        <dbReference type="ChEBI" id="CHEBI:16526"/>
        <dbReference type="ChEBI" id="CHEBI:57305"/>
        <dbReference type="ChEBI" id="CHEBI:83099"/>
        <dbReference type="ChEBI" id="CHEBI:83143"/>
        <dbReference type="EC" id="1.4.4.2"/>
    </reaction>
</comment>
<evidence type="ECO:0000256" key="4">
    <source>
        <dbReference type="HAMAP-Rule" id="MF_00712"/>
    </source>
</evidence>
<dbReference type="EMBL" id="QNBD01000003">
    <property type="protein sequence ID" value="RKX72664.1"/>
    <property type="molecule type" value="Genomic_DNA"/>
</dbReference>
<dbReference type="PIRSF" id="PIRSF006815">
    <property type="entry name" value="GcvPA"/>
    <property type="match status" value="1"/>
</dbReference>
<feature type="domain" description="Glycine cleavage system P-protein N-terminal" evidence="5">
    <location>
        <begin position="3"/>
        <end position="440"/>
    </location>
</feature>
<proteinExistence type="inferred from homology"/>
<comment type="similarity">
    <text evidence="4">Belongs to the GcvP family. N-terminal subunit subfamily.</text>
</comment>
<dbReference type="GO" id="GO:0009116">
    <property type="term" value="P:nucleoside metabolic process"/>
    <property type="evidence" value="ECO:0007669"/>
    <property type="project" value="InterPro"/>
</dbReference>
<evidence type="ECO:0000313" key="6">
    <source>
        <dbReference type="EMBL" id="RKX72664.1"/>
    </source>
</evidence>
<protein>
    <recommendedName>
        <fullName evidence="4">Probable glycine dehydrogenase (decarboxylating) subunit 1</fullName>
        <ecNumber evidence="4">1.4.4.2</ecNumber>
    </recommendedName>
    <alternativeName>
        <fullName evidence="4">Glycine cleavage system P-protein subunit 1</fullName>
    </alternativeName>
    <alternativeName>
        <fullName evidence="4">Glycine decarboxylase subunit 1</fullName>
    </alternativeName>
    <alternativeName>
        <fullName evidence="4">Glycine dehydrogenase (aminomethyl-transferring) subunit 1</fullName>
    </alternativeName>
</protein>
<comment type="caution">
    <text evidence="6">The sequence shown here is derived from an EMBL/GenBank/DDBJ whole genome shotgun (WGS) entry which is preliminary data.</text>
</comment>
<dbReference type="NCBIfam" id="NF001696">
    <property type="entry name" value="PRK00451.1"/>
    <property type="match status" value="1"/>
</dbReference>
<dbReference type="PANTHER" id="PTHR42806">
    <property type="entry name" value="GLYCINE CLEAVAGE SYSTEM P-PROTEIN"/>
    <property type="match status" value="1"/>
</dbReference>
<dbReference type="InterPro" id="IPR015421">
    <property type="entry name" value="PyrdxlP-dep_Trfase_major"/>
</dbReference>
<sequence length="447" mass="50176">MPFIQNSDNDLKTMLKTIGVENFEELLSSIPEDLRKNNDFKFTKALSESEVKKHLYTISKSNNNCIDNISFLGGGIYDHYIPAVIDHIVSRSEFYTAYTPYQAEVSQGTLAVMYEFQTLINRLTGMEVTNDSMYDCGTALAEAAHMSRVITNKHSIIVSETVNPQYIEVIKTYSYGLNIPIIVIPSKNGITDIEEIEKSIDNDTSAVIVQSPNYFGMIEDMDRISEIVHKNNLLFISVYDPISLGILQTPGEYDADIAIAEGQSLGNYQAFGGPLLGLFSTRKKFIRQIPGRLVGLTEDTDGKTGFVMTLQTREQHIRRDRATSNICTNEALCMTRAAIYLILLGKNGLKEISETCLRNSHYLFDELIKINGISPLFNELFFKEFAVNLPISSDVLIANLEKKGIYAGIDLSKFNKKLSNGILISVTETKSRIELDKFIDEVKIFLN</sequence>
<comment type="function">
    <text evidence="1 4">The glycine cleavage system catalyzes the degradation of glycine. The P protein binds the alpha-amino group of glycine through its pyridoxal phosphate cofactor; CO(2) is released and the remaining methylamine moiety is then transferred to the lipoamide cofactor of the H protein.</text>
</comment>
<dbReference type="GO" id="GO:0019464">
    <property type="term" value="P:glycine decarboxylation via glycine cleavage system"/>
    <property type="evidence" value="ECO:0007669"/>
    <property type="project" value="UniProtKB-UniRule"/>
</dbReference>
<dbReference type="EC" id="1.4.4.2" evidence="4"/>
<evidence type="ECO:0000256" key="3">
    <source>
        <dbReference type="ARBA" id="ARBA00049026"/>
    </source>
</evidence>
<dbReference type="InterPro" id="IPR015424">
    <property type="entry name" value="PyrdxlP-dep_Trfase"/>
</dbReference>
<dbReference type="GO" id="GO:0004375">
    <property type="term" value="F:glycine dehydrogenase (decarboxylating) activity"/>
    <property type="evidence" value="ECO:0007669"/>
    <property type="project" value="UniProtKB-EC"/>
</dbReference>
<dbReference type="Gene3D" id="3.90.1150.10">
    <property type="entry name" value="Aspartate Aminotransferase, domain 1"/>
    <property type="match status" value="1"/>
</dbReference>
<accession>A0A660SPD3</accession>
<evidence type="ECO:0000256" key="2">
    <source>
        <dbReference type="ARBA" id="ARBA00023002"/>
    </source>
</evidence>
<dbReference type="CDD" id="cd00613">
    <property type="entry name" value="GDC-P"/>
    <property type="match status" value="1"/>
</dbReference>
<dbReference type="Gene3D" id="3.40.640.10">
    <property type="entry name" value="Type I PLP-dependent aspartate aminotransferase-like (Major domain)"/>
    <property type="match status" value="1"/>
</dbReference>
<comment type="subunit">
    <text evidence="4">The glycine cleavage system is composed of four proteins: P, T, L and H. In this organism, the P 'protein' is a heterodimer of two subunits.</text>
</comment>
<dbReference type="SUPFAM" id="SSF53383">
    <property type="entry name" value="PLP-dependent transferases"/>
    <property type="match status" value="1"/>
</dbReference>
<dbReference type="HAMAP" id="MF_00712">
    <property type="entry name" value="GcvPA"/>
    <property type="match status" value="1"/>
</dbReference>
<dbReference type="Proteomes" id="UP000271125">
    <property type="component" value="Unassembled WGS sequence"/>
</dbReference>
<dbReference type="InterPro" id="IPR023010">
    <property type="entry name" value="GcvPA"/>
</dbReference>
<dbReference type="InterPro" id="IPR015422">
    <property type="entry name" value="PyrdxlP-dep_Trfase_small"/>
</dbReference>
<dbReference type="InterPro" id="IPR020581">
    <property type="entry name" value="GDC_P"/>
</dbReference>
<dbReference type="InterPro" id="IPR049315">
    <property type="entry name" value="GDC-P_N"/>
</dbReference>
<dbReference type="AlphaFoldDB" id="A0A660SPD3"/>
<organism evidence="6 7">
    <name type="scientific">candidate division TA06 bacterium</name>
    <dbReference type="NCBI Taxonomy" id="2250710"/>
    <lineage>
        <taxon>Bacteria</taxon>
        <taxon>Bacteria division TA06</taxon>
    </lineage>
</organism>
<dbReference type="PANTHER" id="PTHR42806:SF1">
    <property type="entry name" value="GLYCINE DEHYDROGENASE (DECARBOXYLATING)"/>
    <property type="match status" value="1"/>
</dbReference>
<reference evidence="6 7" key="1">
    <citation type="submission" date="2018-06" db="EMBL/GenBank/DDBJ databases">
        <title>Extensive metabolic versatility and redundancy in microbially diverse, dynamic hydrothermal sediments.</title>
        <authorList>
            <person name="Dombrowski N."/>
            <person name="Teske A."/>
            <person name="Baker B.J."/>
        </authorList>
    </citation>
    <scope>NUCLEOTIDE SEQUENCE [LARGE SCALE GENOMIC DNA]</scope>
    <source>
        <strain evidence="6">B10_G13</strain>
    </source>
</reference>
<keyword evidence="2 4" id="KW-0560">Oxidoreductase</keyword>
<dbReference type="Pfam" id="PF02347">
    <property type="entry name" value="GDC-P"/>
    <property type="match status" value="1"/>
</dbReference>